<dbReference type="SMART" id="SM00966">
    <property type="entry name" value="SpoVT_AbrB"/>
    <property type="match status" value="1"/>
</dbReference>
<name>A0A2U2XFV2_9FLAO</name>
<dbReference type="SUPFAM" id="SSF89447">
    <property type="entry name" value="AbrB/MazE/MraZ-like"/>
    <property type="match status" value="1"/>
</dbReference>
<dbReference type="EMBL" id="QFRJ01000002">
    <property type="protein sequence ID" value="PWH86665.1"/>
    <property type="molecule type" value="Genomic_DNA"/>
</dbReference>
<dbReference type="Pfam" id="PF04014">
    <property type="entry name" value="MazE_antitoxin"/>
    <property type="match status" value="1"/>
</dbReference>
<evidence type="ECO:0000313" key="2">
    <source>
        <dbReference type="EMBL" id="PWH86665.1"/>
    </source>
</evidence>
<sequence length="81" mass="9434">MEIRIIKIGESKGILIPNEILKQYNIGDKVEMTLQEKEIILRPIKKPRKGWDKAFKKMHENGDDNLLIADVIEDEQFEDLG</sequence>
<evidence type="ECO:0000259" key="1">
    <source>
        <dbReference type="SMART" id="SM00966"/>
    </source>
</evidence>
<comment type="caution">
    <text evidence="2">The sequence shown here is derived from an EMBL/GenBank/DDBJ whole genome shotgun (WGS) entry which is preliminary data.</text>
</comment>
<dbReference type="AlphaFoldDB" id="A0A2U2XFV2"/>
<dbReference type="Proteomes" id="UP000245370">
    <property type="component" value="Unassembled WGS sequence"/>
</dbReference>
<dbReference type="GO" id="GO:0003677">
    <property type="term" value="F:DNA binding"/>
    <property type="evidence" value="ECO:0007669"/>
    <property type="project" value="InterPro"/>
</dbReference>
<organism evidence="2 3">
    <name type="scientific">Brumimicrobium oceani</name>
    <dbReference type="NCBI Taxonomy" id="2100725"/>
    <lineage>
        <taxon>Bacteria</taxon>
        <taxon>Pseudomonadati</taxon>
        <taxon>Bacteroidota</taxon>
        <taxon>Flavobacteriia</taxon>
        <taxon>Flavobacteriales</taxon>
        <taxon>Crocinitomicaceae</taxon>
        <taxon>Brumimicrobium</taxon>
    </lineage>
</organism>
<proteinExistence type="predicted"/>
<reference evidence="2 3" key="1">
    <citation type="submission" date="2018-05" db="EMBL/GenBank/DDBJ databases">
        <title>Brumimicrobium oceani sp. nov., isolated from coastal sediment.</title>
        <authorList>
            <person name="Kou Y."/>
        </authorList>
    </citation>
    <scope>NUCLEOTIDE SEQUENCE [LARGE SCALE GENOMIC DNA]</scope>
    <source>
        <strain evidence="2 3">C305</strain>
    </source>
</reference>
<gene>
    <name evidence="2" type="ORF">DIT68_03460</name>
</gene>
<evidence type="ECO:0000313" key="3">
    <source>
        <dbReference type="Proteomes" id="UP000245370"/>
    </source>
</evidence>
<accession>A0A2U2XFV2</accession>
<reference evidence="2 3" key="2">
    <citation type="submission" date="2018-05" db="EMBL/GenBank/DDBJ databases">
        <authorList>
            <person name="Lanie J.A."/>
            <person name="Ng W.-L."/>
            <person name="Kazmierczak K.M."/>
            <person name="Andrzejewski T.M."/>
            <person name="Davidsen T.M."/>
            <person name="Wayne K.J."/>
            <person name="Tettelin H."/>
            <person name="Glass J.I."/>
            <person name="Rusch D."/>
            <person name="Podicherti R."/>
            <person name="Tsui H.-C.T."/>
            <person name="Winkler M.E."/>
        </authorList>
    </citation>
    <scope>NUCLEOTIDE SEQUENCE [LARGE SCALE GENOMIC DNA]</scope>
    <source>
        <strain evidence="2 3">C305</strain>
    </source>
</reference>
<dbReference type="InterPro" id="IPR037914">
    <property type="entry name" value="SpoVT-AbrB_sf"/>
</dbReference>
<dbReference type="OrthoDB" id="9795766at2"/>
<dbReference type="InterPro" id="IPR007159">
    <property type="entry name" value="SpoVT-AbrB_dom"/>
</dbReference>
<feature type="domain" description="SpoVT-AbrB" evidence="1">
    <location>
        <begin position="6"/>
        <end position="49"/>
    </location>
</feature>
<dbReference type="Gene3D" id="2.10.260.10">
    <property type="match status" value="1"/>
</dbReference>
<keyword evidence="3" id="KW-1185">Reference proteome</keyword>
<protein>
    <submittedName>
        <fullName evidence="2">MazF family transcriptional regulator</fullName>
    </submittedName>
</protein>